<keyword evidence="7" id="KW-1185">Reference proteome</keyword>
<comment type="function">
    <text evidence="4">Murein-degrading enzyme. May play a role in recycling of muropeptides during cell elongation and/or cell division.</text>
</comment>
<dbReference type="RefSeq" id="WP_163648025.1">
    <property type="nucleotide sequence ID" value="NZ_JAGXFD010000001.1"/>
</dbReference>
<evidence type="ECO:0000313" key="6">
    <source>
        <dbReference type="EMBL" id="MBZ9566922.1"/>
    </source>
</evidence>
<dbReference type="InterPro" id="IPR036908">
    <property type="entry name" value="RlpA-like_sf"/>
</dbReference>
<dbReference type="CDD" id="cd14485">
    <property type="entry name" value="mltA_like_LT_A"/>
    <property type="match status" value="1"/>
</dbReference>
<accession>A0ABS7WWD8</accession>
<organism evidence="6 7">
    <name type="scientific">Modicisalibacter tunisiensis</name>
    <dbReference type="NCBI Taxonomy" id="390637"/>
    <lineage>
        <taxon>Bacteria</taxon>
        <taxon>Pseudomonadati</taxon>
        <taxon>Pseudomonadota</taxon>
        <taxon>Gammaproteobacteria</taxon>
        <taxon>Oceanospirillales</taxon>
        <taxon>Halomonadaceae</taxon>
        <taxon>Modicisalibacter</taxon>
    </lineage>
</organism>
<dbReference type="Pfam" id="PF03562">
    <property type="entry name" value="MltA"/>
    <property type="match status" value="1"/>
</dbReference>
<evidence type="ECO:0000256" key="1">
    <source>
        <dbReference type="ARBA" id="ARBA00001420"/>
    </source>
</evidence>
<sequence length="375" mass="41358">MIVELPWPPAARGVRSLILVLLLALLAACSSRAPQPTEPPSPVEQQLTRQMQPMTWQDLPGWRQENAVAALGAFRQSCRRLARRDGWAAVCRDAEALDPLDSEAIRDFFEHRFAPYLMANADGSTTGLITGYYEPLLHGSRRRHGPYQTPLYRLPEAWRDDPDARRPSRAALRKSGRLQGQELVWVDDPVEAAYLQIQGSGRIELAEGGTLHVGYAGTNNQPFRSFARALIDRGAITPGEATLDGIRAWARRHPQQVDAALDVNPRVVFFEPRESDPRAGADGPLGALGVPLTSRRSLAVDPSRIPLGAPVFLATTRPLSNEPLQQLMVAQDTGSAITGAVRADFFWGHGDQAGELAGRMKQPGQLWVLMPRRRR</sequence>
<dbReference type="CDD" id="cd14668">
    <property type="entry name" value="mlta_B"/>
    <property type="match status" value="1"/>
</dbReference>
<dbReference type="EMBL" id="JAGXFD010000001">
    <property type="protein sequence ID" value="MBZ9566922.1"/>
    <property type="molecule type" value="Genomic_DNA"/>
</dbReference>
<gene>
    <name evidence="6" type="ORF">KGQ91_04375</name>
</gene>
<dbReference type="PANTHER" id="PTHR30124:SF0">
    <property type="entry name" value="MEMBRANE-BOUND LYTIC MUREIN TRANSGLYCOSYLASE A"/>
    <property type="match status" value="1"/>
</dbReference>
<evidence type="ECO:0000256" key="4">
    <source>
        <dbReference type="PIRNR" id="PIRNR019422"/>
    </source>
</evidence>
<comment type="catalytic activity">
    <reaction evidence="1 4">
        <text>Exolytic cleavage of the (1-&gt;4)-beta-glycosidic linkage between N-acetylmuramic acid (MurNAc) and N-acetylglucosamine (GlcNAc) residues in peptidoglycan, from either the reducing or the non-reducing ends of the peptidoglycan chains, with concomitant formation of a 1,6-anhydrobond in the MurNAc residue.</text>
        <dbReference type="EC" id="4.2.2.n1"/>
    </reaction>
</comment>
<comment type="caution">
    <text evidence="6">The sequence shown here is derived from an EMBL/GenBank/DDBJ whole genome shotgun (WGS) entry which is preliminary data.</text>
</comment>
<reference evidence="6 7" key="1">
    <citation type="submission" date="2021-05" db="EMBL/GenBank/DDBJ databases">
        <title>Petroleum and Energy Research Collection (APPE): ex situ preservation of microbial diversity associated with the oil industry and exploitation of its biotechnological potential.</title>
        <authorList>
            <person name="Paixao C.T.M."/>
            <person name="Gomes M.B."/>
            <person name="Oliveira V.M."/>
        </authorList>
    </citation>
    <scope>NUCLEOTIDE SEQUENCE [LARGE SCALE GENOMIC DNA]</scope>
    <source>
        <strain evidence="6 7">LIT2</strain>
    </source>
</reference>
<dbReference type="Gene3D" id="2.40.40.10">
    <property type="entry name" value="RlpA-like domain"/>
    <property type="match status" value="2"/>
</dbReference>
<dbReference type="InterPro" id="IPR005300">
    <property type="entry name" value="MltA_B"/>
</dbReference>
<feature type="domain" description="Lytic transglycosylase MltA" evidence="5">
    <location>
        <begin position="136"/>
        <end position="271"/>
    </location>
</feature>
<dbReference type="InterPro" id="IPR026044">
    <property type="entry name" value="MltA"/>
</dbReference>
<protein>
    <recommendedName>
        <fullName evidence="4">Membrane-bound lytic murein transglycosylase A</fullName>
        <ecNumber evidence="4">4.2.2.n1</ecNumber>
    </recommendedName>
    <alternativeName>
        <fullName evidence="4">Murein hydrolase A</fullName>
    </alternativeName>
</protein>
<keyword evidence="2 4" id="KW-0456">Lyase</keyword>
<dbReference type="PANTHER" id="PTHR30124">
    <property type="entry name" value="MEMBRANE-BOUND LYTIC MUREIN TRANSGLYCOSYLASE A"/>
    <property type="match status" value="1"/>
</dbReference>
<keyword evidence="3 4" id="KW-0961">Cell wall biogenesis/degradation</keyword>
<name>A0ABS7WWD8_9GAMM</name>
<dbReference type="EC" id="4.2.2.n1" evidence="4"/>
<evidence type="ECO:0000256" key="2">
    <source>
        <dbReference type="ARBA" id="ARBA00023239"/>
    </source>
</evidence>
<dbReference type="Gene3D" id="2.40.240.50">
    <property type="entry name" value="Barwin-like endoglucanases"/>
    <property type="match status" value="2"/>
</dbReference>
<dbReference type="InterPro" id="IPR010611">
    <property type="entry name" value="3D_dom"/>
</dbReference>
<proteinExistence type="predicted"/>
<evidence type="ECO:0000313" key="7">
    <source>
        <dbReference type="Proteomes" id="UP001319883"/>
    </source>
</evidence>
<evidence type="ECO:0000256" key="3">
    <source>
        <dbReference type="ARBA" id="ARBA00023316"/>
    </source>
</evidence>
<dbReference type="Proteomes" id="UP001319883">
    <property type="component" value="Unassembled WGS sequence"/>
</dbReference>
<dbReference type="PIRSF" id="PIRSF019422">
    <property type="entry name" value="MltA"/>
    <property type="match status" value="1"/>
</dbReference>
<evidence type="ECO:0000259" key="5">
    <source>
        <dbReference type="SMART" id="SM00925"/>
    </source>
</evidence>
<dbReference type="Pfam" id="PF06725">
    <property type="entry name" value="3D"/>
    <property type="match status" value="1"/>
</dbReference>
<dbReference type="SUPFAM" id="SSF50685">
    <property type="entry name" value="Barwin-like endoglucanases"/>
    <property type="match status" value="1"/>
</dbReference>
<dbReference type="SMART" id="SM00925">
    <property type="entry name" value="MltA"/>
    <property type="match status" value="1"/>
</dbReference>